<dbReference type="NCBIfam" id="NF038065">
    <property type="entry name" value="Pr6Pr"/>
    <property type="match status" value="1"/>
</dbReference>
<sequence length="248" mass="26929">MNWSSWRIVAASIAVTGVAAGLVVNIARAIRLEQDLGLVIANYFSFFTIVSAISTIIVFFVAARRNGPLATTDGVESRSLAVAMATTSTAMIILSIVYNAMLRGLPTHFSTPDPGWVAFLDRWATETLHVVVAIYIVIDVLFAPRRRALTWRALVGIVGIPLLWAVYTMLRGPFTPAPDGTAPYWYPYPFLDPNGPTGYQTPMLYIGVIAASFLVVGGILVLLTHRRHGAPRPSLAARGPRLRPRVGA</sequence>
<feature type="transmembrane region" description="Helical" evidence="1">
    <location>
        <begin position="122"/>
        <end position="142"/>
    </location>
</feature>
<protein>
    <submittedName>
        <fullName evidence="2">Pr6Pr family membrane protein</fullName>
    </submittedName>
</protein>
<evidence type="ECO:0000313" key="3">
    <source>
        <dbReference type="Proteomes" id="UP001323798"/>
    </source>
</evidence>
<feature type="transmembrane region" description="Helical" evidence="1">
    <location>
        <begin position="203"/>
        <end position="223"/>
    </location>
</feature>
<reference evidence="2 3" key="1">
    <citation type="submission" date="2023-11" db="EMBL/GenBank/DDBJ databases">
        <title>Genome sequence of Microbacterium rhizosphaerae KACC 19337.</title>
        <authorList>
            <person name="Choi H."/>
            <person name="Kim S."/>
            <person name="Kim Y."/>
            <person name="Kwon S.-W."/>
            <person name="Heo J."/>
        </authorList>
    </citation>
    <scope>NUCLEOTIDE SEQUENCE [LARGE SCALE GENOMIC DNA]</scope>
    <source>
        <strain evidence="2 3">KACC 19337</strain>
    </source>
</reference>
<keyword evidence="3" id="KW-1185">Reference proteome</keyword>
<feature type="transmembrane region" description="Helical" evidence="1">
    <location>
        <begin position="39"/>
        <end position="61"/>
    </location>
</feature>
<keyword evidence="1" id="KW-1133">Transmembrane helix</keyword>
<dbReference type="RefSeq" id="WP_320943730.1">
    <property type="nucleotide sequence ID" value="NZ_BAABEU010000004.1"/>
</dbReference>
<accession>A0ABZ0SUW0</accession>
<keyword evidence="1" id="KW-0472">Membrane</keyword>
<gene>
    <name evidence="2" type="ORF">SM116_06965</name>
</gene>
<evidence type="ECO:0000313" key="2">
    <source>
        <dbReference type="EMBL" id="WPR91027.1"/>
    </source>
</evidence>
<dbReference type="Proteomes" id="UP001323798">
    <property type="component" value="Chromosome"/>
</dbReference>
<feature type="transmembrane region" description="Helical" evidence="1">
    <location>
        <begin position="81"/>
        <end position="102"/>
    </location>
</feature>
<dbReference type="EMBL" id="CP139368">
    <property type="protein sequence ID" value="WPR91027.1"/>
    <property type="molecule type" value="Genomic_DNA"/>
</dbReference>
<dbReference type="InterPro" id="IPR049713">
    <property type="entry name" value="Pr6Pr-like"/>
</dbReference>
<keyword evidence="1" id="KW-0812">Transmembrane</keyword>
<evidence type="ECO:0000256" key="1">
    <source>
        <dbReference type="SAM" id="Phobius"/>
    </source>
</evidence>
<name>A0ABZ0SUW0_9MICO</name>
<proteinExistence type="predicted"/>
<organism evidence="2 3">
    <name type="scientific">Microbacterium rhizosphaerae</name>
    <dbReference type="NCBI Taxonomy" id="1678237"/>
    <lineage>
        <taxon>Bacteria</taxon>
        <taxon>Bacillati</taxon>
        <taxon>Actinomycetota</taxon>
        <taxon>Actinomycetes</taxon>
        <taxon>Micrococcales</taxon>
        <taxon>Microbacteriaceae</taxon>
        <taxon>Microbacterium</taxon>
    </lineage>
</organism>
<feature type="transmembrane region" description="Helical" evidence="1">
    <location>
        <begin position="149"/>
        <end position="170"/>
    </location>
</feature>